<dbReference type="InterPro" id="IPR020867">
    <property type="entry name" value="THF_DH/CycHdrlase_CS"/>
</dbReference>
<keyword evidence="3" id="KW-0554">One-carbon metabolism</keyword>
<organism evidence="10 12">
    <name type="scientific">Phytophthora kernoviae</name>
    <dbReference type="NCBI Taxonomy" id="325452"/>
    <lineage>
        <taxon>Eukaryota</taxon>
        <taxon>Sar</taxon>
        <taxon>Stramenopiles</taxon>
        <taxon>Oomycota</taxon>
        <taxon>Peronosporomycetes</taxon>
        <taxon>Peronosporales</taxon>
        <taxon>Peronosporaceae</taxon>
        <taxon>Phytophthora</taxon>
    </lineage>
</organism>
<dbReference type="PANTHER" id="PTHR48099:SF5">
    <property type="entry name" value="C-1-TETRAHYDROFOLATE SYNTHASE, CYTOPLASMIC"/>
    <property type="match status" value="1"/>
</dbReference>
<dbReference type="Pfam" id="PF02882">
    <property type="entry name" value="THF_DHG_CYH_C"/>
    <property type="match status" value="1"/>
</dbReference>
<evidence type="ECO:0000256" key="2">
    <source>
        <dbReference type="ARBA" id="ARBA00011738"/>
    </source>
</evidence>
<comment type="pathway">
    <text evidence="1">One-carbon metabolism; tetrahydrofolate interconversion.</text>
</comment>
<dbReference type="CDD" id="cd01080">
    <property type="entry name" value="NAD_bind_m-THF_DH_Cyclohyd"/>
    <property type="match status" value="1"/>
</dbReference>
<dbReference type="AlphaFoldDB" id="A0A3F2RSC2"/>
<keyword evidence="4" id="KW-0378">Hydrolase</keyword>
<dbReference type="InterPro" id="IPR020631">
    <property type="entry name" value="THF_DH/CycHdrlase_NAD-bd_dom"/>
</dbReference>
<evidence type="ECO:0000259" key="8">
    <source>
        <dbReference type="Pfam" id="PF00763"/>
    </source>
</evidence>
<dbReference type="InterPro" id="IPR046346">
    <property type="entry name" value="Aminoacid_DH-like_N_sf"/>
</dbReference>
<dbReference type="Proteomes" id="UP000284657">
    <property type="component" value="Unassembled WGS sequence"/>
</dbReference>
<dbReference type="HAMAP" id="MF_01576">
    <property type="entry name" value="THF_DHG_CYH"/>
    <property type="match status" value="1"/>
</dbReference>
<dbReference type="InterPro" id="IPR020630">
    <property type="entry name" value="THF_DH/CycHdrlase_cat_dom"/>
</dbReference>
<keyword evidence="6" id="KW-0560">Oxidoreductase</keyword>
<evidence type="ECO:0000256" key="3">
    <source>
        <dbReference type="ARBA" id="ARBA00022563"/>
    </source>
</evidence>
<dbReference type="FunFam" id="3.40.50.720:FF:000006">
    <property type="entry name" value="Bifunctional protein FolD"/>
    <property type="match status" value="1"/>
</dbReference>
<dbReference type="InterPro" id="IPR000672">
    <property type="entry name" value="THF_DH/CycHdrlase"/>
</dbReference>
<name>A0A3F2RSC2_9STRA</name>
<accession>A0A3F2RSC2</accession>
<evidence type="ECO:0000256" key="1">
    <source>
        <dbReference type="ARBA" id="ARBA00004777"/>
    </source>
</evidence>
<evidence type="ECO:0000256" key="4">
    <source>
        <dbReference type="ARBA" id="ARBA00022801"/>
    </source>
</evidence>
<dbReference type="Proteomes" id="UP000277300">
    <property type="component" value="Unassembled WGS sequence"/>
</dbReference>
<evidence type="ECO:0000313" key="13">
    <source>
        <dbReference type="Proteomes" id="UP000284657"/>
    </source>
</evidence>
<evidence type="ECO:0000256" key="5">
    <source>
        <dbReference type="ARBA" id="ARBA00022857"/>
    </source>
</evidence>
<keyword evidence="7" id="KW-0511">Multifunctional enzyme</keyword>
<protein>
    <submittedName>
        <fullName evidence="10">Uncharacterized protein</fullName>
    </submittedName>
</protein>
<dbReference type="OrthoDB" id="5126881at2759"/>
<dbReference type="Gene3D" id="3.40.50.10860">
    <property type="entry name" value="Leucine Dehydrogenase, chain A, domain 1"/>
    <property type="match status" value="1"/>
</dbReference>
<comment type="caution">
    <text evidence="10">The sequence shown here is derived from an EMBL/GenBank/DDBJ whole genome shotgun (WGS) entry which is preliminary data.</text>
</comment>
<gene>
    <name evidence="11" type="ORF">BBJ29_004696</name>
    <name evidence="10" type="ORF">BBP00_00004778</name>
</gene>
<dbReference type="InterPro" id="IPR036291">
    <property type="entry name" value="NAD(P)-bd_dom_sf"/>
</dbReference>
<keyword evidence="5" id="KW-0521">NADP</keyword>
<dbReference type="GO" id="GO:0005829">
    <property type="term" value="C:cytosol"/>
    <property type="evidence" value="ECO:0007669"/>
    <property type="project" value="TreeGrafter"/>
</dbReference>
<evidence type="ECO:0000259" key="9">
    <source>
        <dbReference type="Pfam" id="PF02882"/>
    </source>
</evidence>
<dbReference type="PANTHER" id="PTHR48099">
    <property type="entry name" value="C-1-TETRAHYDROFOLATE SYNTHASE, CYTOPLASMIC-RELATED"/>
    <property type="match status" value="1"/>
</dbReference>
<dbReference type="PRINTS" id="PR00085">
    <property type="entry name" value="THFDHDRGNASE"/>
</dbReference>
<dbReference type="Pfam" id="PF00763">
    <property type="entry name" value="THF_DHG_CYH"/>
    <property type="match status" value="1"/>
</dbReference>
<feature type="domain" description="Tetrahydrofolate dehydrogenase/cyclohydrolase catalytic" evidence="8">
    <location>
        <begin position="21"/>
        <end position="134"/>
    </location>
</feature>
<proteinExistence type="inferred from homology"/>
<dbReference type="EMBL" id="MBDO02000122">
    <property type="protein sequence ID" value="RLN62428.1"/>
    <property type="molecule type" value="Genomic_DNA"/>
</dbReference>
<evidence type="ECO:0000313" key="12">
    <source>
        <dbReference type="Proteomes" id="UP000277300"/>
    </source>
</evidence>
<reference evidence="12 13" key="1">
    <citation type="submission" date="2018-07" db="EMBL/GenBank/DDBJ databases">
        <title>Genome sequencing of oomycete isolates from Chile give support for New Zealand origin for Phytophthora kernoviae and make available the first Nothophytophthora sp. genome.</title>
        <authorList>
            <person name="Studholme D.J."/>
            <person name="Sanfuentes E."/>
            <person name="Panda P."/>
            <person name="Hill R."/>
            <person name="Sambles C."/>
            <person name="Grant M."/>
            <person name="Williams N.M."/>
            <person name="Mcdougal R.L."/>
        </authorList>
    </citation>
    <scope>NUCLEOTIDE SEQUENCE [LARGE SCALE GENOMIC DNA]</scope>
    <source>
        <strain evidence="10">Chile6</strain>
        <strain evidence="11">Chile7</strain>
    </source>
</reference>
<evidence type="ECO:0000256" key="6">
    <source>
        <dbReference type="ARBA" id="ARBA00023002"/>
    </source>
</evidence>
<dbReference type="EMBL" id="MBAD02000398">
    <property type="protein sequence ID" value="RLN68579.1"/>
    <property type="molecule type" value="Genomic_DNA"/>
</dbReference>
<feature type="domain" description="Tetrahydrofolate dehydrogenase/cyclohydrolase NAD(P)-binding" evidence="9">
    <location>
        <begin position="160"/>
        <end position="307"/>
    </location>
</feature>
<dbReference type="Gene3D" id="3.40.50.720">
    <property type="entry name" value="NAD(P)-binding Rossmann-like Domain"/>
    <property type="match status" value="1"/>
</dbReference>
<dbReference type="GO" id="GO:0004488">
    <property type="term" value="F:methylenetetrahydrofolate dehydrogenase (NADP+) activity"/>
    <property type="evidence" value="ECO:0007669"/>
    <property type="project" value="InterPro"/>
</dbReference>
<dbReference type="SUPFAM" id="SSF51735">
    <property type="entry name" value="NAD(P)-binding Rossmann-fold domains"/>
    <property type="match status" value="1"/>
</dbReference>
<dbReference type="PROSITE" id="PS00767">
    <property type="entry name" value="THF_DHG_CYH_2"/>
    <property type="match status" value="1"/>
</dbReference>
<dbReference type="FunFam" id="3.40.50.10860:FF:000005">
    <property type="entry name" value="C-1-tetrahydrofolate synthase, cytoplasmic, putative"/>
    <property type="match status" value="1"/>
</dbReference>
<dbReference type="GO" id="GO:0004477">
    <property type="term" value="F:methenyltetrahydrofolate cyclohydrolase activity"/>
    <property type="evidence" value="ECO:0007669"/>
    <property type="project" value="TreeGrafter"/>
</dbReference>
<dbReference type="SUPFAM" id="SSF53223">
    <property type="entry name" value="Aminoacid dehydrogenase-like, N-terminal domain"/>
    <property type="match status" value="1"/>
</dbReference>
<comment type="subunit">
    <text evidence="2">Homodimer.</text>
</comment>
<evidence type="ECO:0000313" key="11">
    <source>
        <dbReference type="EMBL" id="RLN68579.1"/>
    </source>
</evidence>
<dbReference type="GO" id="GO:0035999">
    <property type="term" value="P:tetrahydrofolate interconversion"/>
    <property type="evidence" value="ECO:0007669"/>
    <property type="project" value="TreeGrafter"/>
</dbReference>
<sequence length="315" mass="33971">MFLSLGSLKVQMPHIMTARILDGKACSKEIEAELKELVPSLSVTPTLALLLVGTNPDSKTYIRLKKNACTRVGITPQVHELAETITFEELQTLIISLNTDQNVHGVLLQLPLPEHLKTHEEELLETINPLKEVDGLHSHHFARLTESKKDGDKKELRLQPCTPAGCLEILARNGIELKGKDVVVIGRGQLVGLPLSLMLLAANCTVTTCHSQTKNLADKVRLAEVVFVGAGQPEMVKGDWIAEGAVVVDVGINYVDDATSKKGYKILGDVDYAAASTRASAITPVPGGIGPMTIAMLLKNTVECAKFATSQVSEN</sequence>
<evidence type="ECO:0000313" key="10">
    <source>
        <dbReference type="EMBL" id="RLN62428.1"/>
    </source>
</evidence>
<evidence type="ECO:0000256" key="7">
    <source>
        <dbReference type="ARBA" id="ARBA00023268"/>
    </source>
</evidence>